<name>A0A8B4SC48_COMTE</name>
<protein>
    <submittedName>
        <fullName evidence="1">Integrating conjugative element protein PilL, PFGI-1 class</fullName>
    </submittedName>
</protein>
<dbReference type="AlphaFoldDB" id="A0A8B4SC48"/>
<organism evidence="1 2">
    <name type="scientific">Comamonas testosteroni</name>
    <name type="common">Pseudomonas testosteroni</name>
    <dbReference type="NCBI Taxonomy" id="285"/>
    <lineage>
        <taxon>Bacteria</taxon>
        <taxon>Pseudomonadati</taxon>
        <taxon>Pseudomonadota</taxon>
        <taxon>Betaproteobacteria</taxon>
        <taxon>Burkholderiales</taxon>
        <taxon>Comamonadaceae</taxon>
        <taxon>Comamonas</taxon>
    </lineage>
</organism>
<sequence length="76" mass="8499">MRGAFLGLPLPEAQRTLGPFSVQDVLNVLVGTAWRWHTDHITRRVWFTLAKHPSLAAWRPIVSPSTTPQPKASAKE</sequence>
<evidence type="ECO:0000313" key="2">
    <source>
        <dbReference type="Proteomes" id="UP000255070"/>
    </source>
</evidence>
<dbReference type="Proteomes" id="UP000255070">
    <property type="component" value="Unassembled WGS sequence"/>
</dbReference>
<proteinExistence type="predicted"/>
<dbReference type="RefSeq" id="WP_256682802.1">
    <property type="nucleotide sequence ID" value="NZ_UFXL01000005.1"/>
</dbReference>
<comment type="caution">
    <text evidence="1">The sequence shown here is derived from an EMBL/GenBank/DDBJ whole genome shotgun (WGS) entry which is preliminary data.</text>
</comment>
<evidence type="ECO:0000313" key="1">
    <source>
        <dbReference type="EMBL" id="SUY94678.1"/>
    </source>
</evidence>
<dbReference type="EMBL" id="UFXL01000005">
    <property type="protein sequence ID" value="SUY94678.1"/>
    <property type="molecule type" value="Genomic_DNA"/>
</dbReference>
<reference evidence="1 2" key="1">
    <citation type="submission" date="2018-06" db="EMBL/GenBank/DDBJ databases">
        <authorList>
            <consortium name="Pathogen Informatics"/>
            <person name="Doyle S."/>
        </authorList>
    </citation>
    <scope>NUCLEOTIDE SEQUENCE [LARGE SCALE GENOMIC DNA]</scope>
    <source>
        <strain evidence="1 2">NCTC10698</strain>
    </source>
</reference>
<accession>A0A8B4SC48</accession>
<gene>
    <name evidence="1" type="ORF">NCTC10698_05075</name>
</gene>
<keyword evidence="2" id="KW-1185">Reference proteome</keyword>